<feature type="region of interest" description="Disordered" evidence="2">
    <location>
        <begin position="185"/>
        <end position="207"/>
    </location>
</feature>
<sequence length="207" mass="24098">MDSDMDSSDNNTIKNELSQSQNPGHASCASADNMSQDLADAHIIIARLDEKYHDLEERMERHIISLRGEIKNLKLEHSQCADVASLVNDLKERVGRLSTESTTNDVLMKNYKLHIMISELQDEMQEKKKDMSKLTEENRELHQVMDQQRIEIDNLERELEDVQDENFGLTHAQDDMSHRIQELSKENDRLEKEIVEEKRKSQHLQST</sequence>
<organism evidence="3 4">
    <name type="scientific">Fusarium pseudograminearum (strain CS3096)</name>
    <name type="common">Wheat and barley crown-rot fungus</name>
    <dbReference type="NCBI Taxonomy" id="1028729"/>
    <lineage>
        <taxon>Eukaryota</taxon>
        <taxon>Fungi</taxon>
        <taxon>Dikarya</taxon>
        <taxon>Ascomycota</taxon>
        <taxon>Pezizomycotina</taxon>
        <taxon>Sordariomycetes</taxon>
        <taxon>Hypocreomycetidae</taxon>
        <taxon>Hypocreales</taxon>
        <taxon>Nectriaceae</taxon>
        <taxon>Fusarium</taxon>
    </lineage>
</organism>
<protein>
    <submittedName>
        <fullName evidence="3">Uncharacterized protein</fullName>
    </submittedName>
</protein>
<feature type="coiled-coil region" evidence="1">
    <location>
        <begin position="38"/>
        <end position="76"/>
    </location>
</feature>
<dbReference type="OrthoDB" id="5072505at2759"/>
<dbReference type="AlphaFoldDB" id="K3VHQ4"/>
<dbReference type="KEGG" id="fpu:FPSE_05776"/>
<feature type="compositionally biased region" description="Polar residues" evidence="2">
    <location>
        <begin position="10"/>
        <end position="31"/>
    </location>
</feature>
<dbReference type="Proteomes" id="UP000007978">
    <property type="component" value="Chromosome 3"/>
</dbReference>
<dbReference type="HOGENOM" id="CLU_1326441_0_0_1"/>
<evidence type="ECO:0000313" key="3">
    <source>
        <dbReference type="EMBL" id="EKJ74002.1"/>
    </source>
</evidence>
<evidence type="ECO:0000313" key="4">
    <source>
        <dbReference type="Proteomes" id="UP000007978"/>
    </source>
</evidence>
<keyword evidence="4" id="KW-1185">Reference proteome</keyword>
<proteinExistence type="predicted"/>
<dbReference type="GeneID" id="20364394"/>
<dbReference type="RefSeq" id="XP_009257169.1">
    <property type="nucleotide sequence ID" value="XM_009258894.1"/>
</dbReference>
<accession>K3VHQ4</accession>
<feature type="compositionally biased region" description="Basic and acidic residues" evidence="2">
    <location>
        <begin position="185"/>
        <end position="199"/>
    </location>
</feature>
<gene>
    <name evidence="3" type="ORF">FPSE_05776</name>
</gene>
<evidence type="ECO:0000256" key="1">
    <source>
        <dbReference type="SAM" id="Coils"/>
    </source>
</evidence>
<comment type="caution">
    <text evidence="3">The sequence shown here is derived from an EMBL/GenBank/DDBJ whole genome shotgun (WGS) entry which is preliminary data.</text>
</comment>
<keyword evidence="1" id="KW-0175">Coiled coil</keyword>
<dbReference type="EMBL" id="AFNW01000123">
    <property type="protein sequence ID" value="EKJ74002.1"/>
    <property type="molecule type" value="Genomic_DNA"/>
</dbReference>
<evidence type="ECO:0000256" key="2">
    <source>
        <dbReference type="SAM" id="MobiDB-lite"/>
    </source>
</evidence>
<reference evidence="3 4" key="1">
    <citation type="journal article" date="2012" name="PLoS Pathog.">
        <title>Comparative pathogenomics reveals horizontally acquired novel virulence genes in fungi infecting cereal hosts.</title>
        <authorList>
            <person name="Gardiner D.M."/>
            <person name="McDonald M.C."/>
            <person name="Covarelli L."/>
            <person name="Solomon P.S."/>
            <person name="Rusu A.G."/>
            <person name="Marshall M."/>
            <person name="Kazan K."/>
            <person name="Chakraborty S."/>
            <person name="McDonald B.A."/>
            <person name="Manners J.M."/>
        </authorList>
    </citation>
    <scope>NUCLEOTIDE SEQUENCE [LARGE SCALE GENOMIC DNA]</scope>
    <source>
        <strain evidence="3 4">CS3096</strain>
    </source>
</reference>
<name>K3VHQ4_FUSPC</name>
<feature type="region of interest" description="Disordered" evidence="2">
    <location>
        <begin position="1"/>
        <end position="31"/>
    </location>
</feature>